<dbReference type="NCBIfam" id="NF004283">
    <property type="entry name" value="PRK05692.1"/>
    <property type="match status" value="1"/>
</dbReference>
<keyword evidence="2" id="KW-0479">Metal-binding</keyword>
<dbReference type="GO" id="GO:0006552">
    <property type="term" value="P:L-leucine catabolic process"/>
    <property type="evidence" value="ECO:0007669"/>
    <property type="project" value="TreeGrafter"/>
</dbReference>
<dbReference type="EMBL" id="NEVS01000001">
    <property type="protein sequence ID" value="OZI66571.1"/>
    <property type="molecule type" value="Genomic_DNA"/>
</dbReference>
<sequence>MTSAHSGNSTLGRTPADDASGGAQKAAVPAAHPRLYIQEVAPRDGFQNESQFVETQDKIRFIDALSACGYAKIEATSFTSPKAIPALRDAEIVMHEIARHPGVVYTALVPNVRGAERALSCRVDEVNLVMSVSETHNRSNLRMSRDQSFAQLSDVIDAVRGSRVAVNVSLSTVFGCPMEGDIDPYEVFELMDRFAQRGVNGITLCDTTGMAYPSQVEAISRRAKSLFPQLELTLHFHNTRGMALANTMAALRAGVDRFDASLGGIGGCPYAPGASGNACTEELVHMLQLDGYDTGVDLAGILAAAGTLPALIGHDVPSQILKAGTRDRRHPAPCQ</sequence>
<dbReference type="FunFam" id="3.20.20.70:FF:000071">
    <property type="entry name" value="Hydroxymethylglutaryl-CoA lyase"/>
    <property type="match status" value="1"/>
</dbReference>
<dbReference type="OrthoDB" id="9784013at2"/>
<evidence type="ECO:0000313" key="6">
    <source>
        <dbReference type="EMBL" id="OZI66571.1"/>
    </source>
</evidence>
<dbReference type="AlphaFoldDB" id="A0A261UY97"/>
<feature type="compositionally biased region" description="Polar residues" evidence="4">
    <location>
        <begin position="1"/>
        <end position="12"/>
    </location>
</feature>
<evidence type="ECO:0000256" key="2">
    <source>
        <dbReference type="ARBA" id="ARBA00022723"/>
    </source>
</evidence>
<dbReference type="GO" id="GO:0004419">
    <property type="term" value="F:hydroxymethylglutaryl-CoA lyase activity"/>
    <property type="evidence" value="ECO:0007669"/>
    <property type="project" value="TreeGrafter"/>
</dbReference>
<proteinExistence type="inferred from homology"/>
<evidence type="ECO:0000256" key="3">
    <source>
        <dbReference type="ARBA" id="ARBA00023239"/>
    </source>
</evidence>
<dbReference type="GO" id="GO:0046951">
    <property type="term" value="P:ketone body biosynthetic process"/>
    <property type="evidence" value="ECO:0007669"/>
    <property type="project" value="TreeGrafter"/>
</dbReference>
<dbReference type="InterPro" id="IPR000891">
    <property type="entry name" value="PYR_CT"/>
</dbReference>
<dbReference type="CDD" id="cd07938">
    <property type="entry name" value="DRE_TIM_HMGL"/>
    <property type="match status" value="1"/>
</dbReference>
<dbReference type="PROSITE" id="PS50991">
    <property type="entry name" value="PYR_CT"/>
    <property type="match status" value="1"/>
</dbReference>
<accession>A0A261UY97</accession>
<evidence type="ECO:0000313" key="7">
    <source>
        <dbReference type="Proteomes" id="UP000215767"/>
    </source>
</evidence>
<dbReference type="SUPFAM" id="SSF51569">
    <property type="entry name" value="Aldolase"/>
    <property type="match status" value="1"/>
</dbReference>
<dbReference type="PANTHER" id="PTHR42738">
    <property type="entry name" value="HYDROXYMETHYLGLUTARYL-COA LYASE"/>
    <property type="match status" value="1"/>
</dbReference>
<dbReference type="Pfam" id="PF00682">
    <property type="entry name" value="HMGL-like"/>
    <property type="match status" value="1"/>
</dbReference>
<comment type="similarity">
    <text evidence="1">Belongs to the HMG-CoA lyase family.</text>
</comment>
<dbReference type="Proteomes" id="UP000215767">
    <property type="component" value="Unassembled WGS sequence"/>
</dbReference>
<dbReference type="GO" id="GO:0046872">
    <property type="term" value="F:metal ion binding"/>
    <property type="evidence" value="ECO:0007669"/>
    <property type="project" value="UniProtKB-KW"/>
</dbReference>
<feature type="domain" description="Pyruvate carboxyltransferase" evidence="5">
    <location>
        <begin position="35"/>
        <end position="302"/>
    </location>
</feature>
<reference evidence="7" key="1">
    <citation type="submission" date="2017-05" db="EMBL/GenBank/DDBJ databases">
        <title>Complete and WGS of Bordetella genogroups.</title>
        <authorList>
            <person name="Spilker T."/>
            <person name="Lipuma J."/>
        </authorList>
    </citation>
    <scope>NUCLEOTIDE SEQUENCE [LARGE SCALE GENOMIC DNA]</scope>
    <source>
        <strain evidence="7">AU8856</strain>
    </source>
</reference>
<dbReference type="Gene3D" id="3.20.20.70">
    <property type="entry name" value="Aldolase class I"/>
    <property type="match status" value="1"/>
</dbReference>
<keyword evidence="3 6" id="KW-0456">Lyase</keyword>
<gene>
    <name evidence="6" type="ORF">CAL28_02225</name>
</gene>
<dbReference type="RefSeq" id="WP_094839777.1">
    <property type="nucleotide sequence ID" value="NZ_NEVS01000001.1"/>
</dbReference>
<feature type="region of interest" description="Disordered" evidence="4">
    <location>
        <begin position="1"/>
        <end position="25"/>
    </location>
</feature>
<name>A0A261UY97_9BORD</name>
<organism evidence="6 7">
    <name type="scientific">Bordetella genomosp. 11</name>
    <dbReference type="NCBI Taxonomy" id="1416808"/>
    <lineage>
        <taxon>Bacteria</taxon>
        <taxon>Pseudomonadati</taxon>
        <taxon>Pseudomonadota</taxon>
        <taxon>Betaproteobacteria</taxon>
        <taxon>Burkholderiales</taxon>
        <taxon>Alcaligenaceae</taxon>
        <taxon>Bordetella</taxon>
    </lineage>
</organism>
<keyword evidence="7" id="KW-1185">Reference proteome</keyword>
<evidence type="ECO:0000256" key="1">
    <source>
        <dbReference type="ARBA" id="ARBA00009405"/>
    </source>
</evidence>
<dbReference type="InterPro" id="IPR013785">
    <property type="entry name" value="Aldolase_TIM"/>
</dbReference>
<evidence type="ECO:0000256" key="4">
    <source>
        <dbReference type="SAM" id="MobiDB-lite"/>
    </source>
</evidence>
<protein>
    <submittedName>
        <fullName evidence="6">Hydroxymethylglutaryl-CoA lyase</fullName>
    </submittedName>
</protein>
<dbReference type="PANTHER" id="PTHR42738:SF7">
    <property type="entry name" value="HYDROXYMETHYLGLUTARYL-COA LYASE"/>
    <property type="match status" value="1"/>
</dbReference>
<evidence type="ECO:0000259" key="5">
    <source>
        <dbReference type="PROSITE" id="PS50991"/>
    </source>
</evidence>
<dbReference type="InterPro" id="IPR043594">
    <property type="entry name" value="HMGL"/>
</dbReference>
<comment type="caution">
    <text evidence="6">The sequence shown here is derived from an EMBL/GenBank/DDBJ whole genome shotgun (WGS) entry which is preliminary data.</text>
</comment>